<dbReference type="KEGG" id="vg:80398009"/>
<evidence type="ECO:0000259" key="11">
    <source>
        <dbReference type="PROSITE" id="PS50522"/>
    </source>
</evidence>
<dbReference type="GeneID" id="80398009"/>
<dbReference type="PROSITE" id="PS50522">
    <property type="entry name" value="RDRP_PHAGE"/>
    <property type="match status" value="1"/>
</dbReference>
<feature type="binding site" evidence="9">
    <location>
        <position position="332"/>
    </location>
    <ligand>
        <name>Mg(2+)</name>
        <dbReference type="ChEBI" id="CHEBI:18420"/>
        <label>2</label>
    </ligand>
</feature>
<dbReference type="RefSeq" id="YP_010769093.1">
    <property type="nucleotide sequence ID" value="NC_073875.1"/>
</dbReference>
<keyword evidence="2 12" id="KW-0696">RNA-directed RNA polymerase</keyword>
<evidence type="ECO:0000313" key="13">
    <source>
        <dbReference type="Proteomes" id="UP000678902"/>
    </source>
</evidence>
<name>A0A8S5L0G8_9VIRU</name>
<protein>
    <recommendedName>
        <fullName evidence="1">RNA-directed RNA polymerase</fullName>
        <ecNumber evidence="1">2.7.7.48</ecNumber>
    </recommendedName>
    <alternativeName>
        <fullName evidence="7">RNA replicase beta chain</fullName>
    </alternativeName>
</protein>
<dbReference type="SUPFAM" id="SSF56672">
    <property type="entry name" value="DNA/RNA polymerases"/>
    <property type="match status" value="1"/>
</dbReference>
<evidence type="ECO:0000256" key="2">
    <source>
        <dbReference type="ARBA" id="ARBA00022484"/>
    </source>
</evidence>
<evidence type="ECO:0000313" key="12">
    <source>
        <dbReference type="EMBL" id="DAD51104.1"/>
    </source>
</evidence>
<keyword evidence="13" id="KW-1185">Reference proteome</keyword>
<feature type="compositionally biased region" description="Low complexity" evidence="10">
    <location>
        <begin position="124"/>
        <end position="135"/>
    </location>
</feature>
<keyword evidence="6" id="KW-0693">Viral RNA replication</keyword>
<keyword evidence="9" id="KW-0460">Magnesium</keyword>
<dbReference type="Proteomes" id="UP000678902">
    <property type="component" value="Segment"/>
</dbReference>
<feature type="region of interest" description="Disordered" evidence="10">
    <location>
        <begin position="120"/>
        <end position="142"/>
    </location>
</feature>
<feature type="domain" description="RdRp catalytic" evidence="11">
    <location>
        <begin position="234"/>
        <end position="364"/>
    </location>
</feature>
<dbReference type="InterPro" id="IPR005093">
    <property type="entry name" value="RNArep_beta"/>
</dbReference>
<organism evidence="12 13">
    <name type="scientific">ssRNA phage SRR7976300_3</name>
    <dbReference type="NCBI Taxonomy" id="2786652"/>
    <lineage>
        <taxon>Viruses</taxon>
        <taxon>Riboviria</taxon>
        <taxon>Orthornavirae</taxon>
        <taxon>Lenarviricota</taxon>
        <taxon>Leviviricetes</taxon>
        <taxon>Norzivirales</taxon>
        <taxon>Fiersviridae</taxon>
        <taxon>Mihkrovirus</taxon>
        <taxon>Mihkrovirus lutihabitans</taxon>
        <taxon>Bertavirus lutihabitans</taxon>
    </lineage>
</organism>
<dbReference type="GO" id="GO:0039694">
    <property type="term" value="P:viral RNA genome replication"/>
    <property type="evidence" value="ECO:0007669"/>
    <property type="project" value="InterPro"/>
</dbReference>
<keyword evidence="3" id="KW-0808">Transferase</keyword>
<keyword evidence="5" id="KW-0547">Nucleotide-binding</keyword>
<evidence type="ECO:0000256" key="10">
    <source>
        <dbReference type="SAM" id="MobiDB-lite"/>
    </source>
</evidence>
<keyword evidence="4" id="KW-0548">Nucleotidyltransferase</keyword>
<comment type="cofactor">
    <cofactor evidence="9">
        <name>Mg(2+)</name>
        <dbReference type="ChEBI" id="CHEBI:18420"/>
    </cofactor>
    <text evidence="9">Binds 2 Mg(2+) per subunit.</text>
</comment>
<feature type="binding site" evidence="9">
    <location>
        <position position="249"/>
    </location>
    <ligand>
        <name>Mg(2+)</name>
        <dbReference type="ChEBI" id="CHEBI:18420"/>
        <label>2</label>
    </ligand>
</feature>
<evidence type="ECO:0000256" key="3">
    <source>
        <dbReference type="ARBA" id="ARBA00022679"/>
    </source>
</evidence>
<evidence type="ECO:0000256" key="1">
    <source>
        <dbReference type="ARBA" id="ARBA00012494"/>
    </source>
</evidence>
<keyword evidence="9" id="KW-0479">Metal-binding</keyword>
<sequence>MKRSGKRHNANFKLHQDQSNIIRDLLGHLSPCPKNDYLRDHAFSKFVSSDTAPSVVRRARAINKWLATEKNNEATNERLLMVDPEYNILPRVTYSAFMRKVVDITTGIIGEIPPDVSDLGRFSGGASTSRSRASSHPSMKFTGEADVTERCREIGEDLIGTSSQDLWVRLRGSNELTTVDGNVLFVVPKNSDIDRCACKEPDINMYLQLGAGRFIRSALRREGINLNDQQVNNDLAREGSITGDLATLDLSSASDSITREFVFQSIPIFWFTLLDSLRCHITTIDGEKHVNEMFSSMGNGFTFELESLLFYAVAKAVAYVTGTPGRISVYGDDLIVPTQMSHDLIFVLQFLGFGVNEDKSFVEGPIRESCGGHYYNGATITPFYVRKPIITLIDCIHIANQLRLWSRSTSGILDEETEAVWLSLASMVPKRFWGGHDHGSPYRLVSVWQPDNPCSLVPMRDTEDTGVGGYLHFLDSRRTVTGSSGNIDKGVSPRPSGAGFDILSTTHQSFRTKTVRHGPGDNWSYPIEIYSDVWAVSPGTPTV</sequence>
<accession>A0A8S5L0G8</accession>
<dbReference type="GO" id="GO:0000166">
    <property type="term" value="F:nucleotide binding"/>
    <property type="evidence" value="ECO:0007669"/>
    <property type="project" value="UniProtKB-KW"/>
</dbReference>
<evidence type="ECO:0000256" key="5">
    <source>
        <dbReference type="ARBA" id="ARBA00022741"/>
    </source>
</evidence>
<evidence type="ECO:0000256" key="6">
    <source>
        <dbReference type="ARBA" id="ARBA00022953"/>
    </source>
</evidence>
<dbReference type="EC" id="2.7.7.48" evidence="1"/>
<dbReference type="Pfam" id="PF03431">
    <property type="entry name" value="RNA_replicase_B"/>
    <property type="match status" value="1"/>
</dbReference>
<dbReference type="GO" id="GO:0046872">
    <property type="term" value="F:metal ion binding"/>
    <property type="evidence" value="ECO:0007669"/>
    <property type="project" value="UniProtKB-KW"/>
</dbReference>
<feature type="binding site" evidence="9">
    <location>
        <position position="333"/>
    </location>
    <ligand>
        <name>Mg(2+)</name>
        <dbReference type="ChEBI" id="CHEBI:18420"/>
        <label>2</label>
    </ligand>
</feature>
<proteinExistence type="predicted"/>
<dbReference type="InterPro" id="IPR007096">
    <property type="entry name" value="RNA-dir_Rpol_cat_phage"/>
</dbReference>
<dbReference type="GO" id="GO:0003968">
    <property type="term" value="F:RNA-directed RNA polymerase activity"/>
    <property type="evidence" value="ECO:0007669"/>
    <property type="project" value="UniProtKB-KW"/>
</dbReference>
<evidence type="ECO:0000256" key="9">
    <source>
        <dbReference type="PIRSR" id="PIRSR605093-1"/>
    </source>
</evidence>
<dbReference type="EMBL" id="BK013720">
    <property type="protein sequence ID" value="DAD51104.1"/>
    <property type="molecule type" value="Genomic_RNA"/>
</dbReference>
<dbReference type="InterPro" id="IPR043502">
    <property type="entry name" value="DNA/RNA_pol_sf"/>
</dbReference>
<evidence type="ECO:0000256" key="8">
    <source>
        <dbReference type="ARBA" id="ARBA00048744"/>
    </source>
</evidence>
<gene>
    <name evidence="12" type="primary">SRR7976300_3_3</name>
</gene>
<comment type="catalytic activity">
    <reaction evidence="8">
        <text>RNA(n) + a ribonucleoside 5'-triphosphate = RNA(n+1) + diphosphate</text>
        <dbReference type="Rhea" id="RHEA:21248"/>
        <dbReference type="Rhea" id="RHEA-COMP:14527"/>
        <dbReference type="Rhea" id="RHEA-COMP:17342"/>
        <dbReference type="ChEBI" id="CHEBI:33019"/>
        <dbReference type="ChEBI" id="CHEBI:61557"/>
        <dbReference type="ChEBI" id="CHEBI:140395"/>
        <dbReference type="EC" id="2.7.7.48"/>
    </reaction>
</comment>
<reference evidence="12" key="1">
    <citation type="submission" date="2020-09" db="EMBL/GenBank/DDBJ databases">
        <title>Leviviricetes taxonomy.</title>
        <authorList>
            <person name="Stockdale S.R."/>
            <person name="Callanan J."/>
            <person name="Adriaenssens E.M."/>
            <person name="Kuhn J.H."/>
            <person name="Rumnieks J."/>
            <person name="Shkoporov A."/>
            <person name="Draper L.A."/>
            <person name="Ross P."/>
            <person name="Hill C."/>
        </authorList>
    </citation>
    <scope>NUCLEOTIDE SEQUENCE</scope>
</reference>
<evidence type="ECO:0000256" key="7">
    <source>
        <dbReference type="ARBA" id="ARBA00030248"/>
    </source>
</evidence>
<evidence type="ECO:0000256" key="4">
    <source>
        <dbReference type="ARBA" id="ARBA00022695"/>
    </source>
</evidence>